<feature type="transmembrane region" description="Helical" evidence="1">
    <location>
        <begin position="265"/>
        <end position="286"/>
    </location>
</feature>
<name>A0A5C4RTG3_9GAMM</name>
<keyword evidence="1" id="KW-1133">Transmembrane helix</keyword>
<feature type="domain" description="FHA" evidence="2">
    <location>
        <begin position="140"/>
        <end position="188"/>
    </location>
</feature>
<evidence type="ECO:0000313" key="4">
    <source>
        <dbReference type="Proteomes" id="UP000305760"/>
    </source>
</evidence>
<dbReference type="PROSITE" id="PS50006">
    <property type="entry name" value="FHA_DOMAIN"/>
    <property type="match status" value="1"/>
</dbReference>
<dbReference type="SMART" id="SM00240">
    <property type="entry name" value="FHA"/>
    <property type="match status" value="2"/>
</dbReference>
<dbReference type="InterPro" id="IPR008984">
    <property type="entry name" value="SMAD_FHA_dom_sf"/>
</dbReference>
<keyword evidence="4" id="KW-1185">Reference proteome</keyword>
<evidence type="ECO:0000313" key="3">
    <source>
        <dbReference type="EMBL" id="TNJ34613.1"/>
    </source>
</evidence>
<dbReference type="InterPro" id="IPR032030">
    <property type="entry name" value="YscD_cytoplasmic_dom"/>
</dbReference>
<dbReference type="InterPro" id="IPR000253">
    <property type="entry name" value="FHA_dom"/>
</dbReference>
<reference evidence="3 4" key="1">
    <citation type="submission" date="2019-03" db="EMBL/GenBank/DDBJ databases">
        <title>Arenimonas daejeonensis sp. nov., isolated from compost.</title>
        <authorList>
            <person name="Jeon C.O."/>
        </authorList>
    </citation>
    <scope>NUCLEOTIDE SEQUENCE [LARGE SCALE GENOMIC DNA]</scope>
    <source>
        <strain evidence="3 4">R29</strain>
    </source>
</reference>
<keyword evidence="1" id="KW-0812">Transmembrane</keyword>
<dbReference type="Pfam" id="PF16697">
    <property type="entry name" value="Yop-YscD_cpl"/>
    <property type="match status" value="1"/>
</dbReference>
<dbReference type="AlphaFoldDB" id="A0A5C4RTG3"/>
<accession>A0A5C4RTG3</accession>
<dbReference type="Gene3D" id="2.60.200.20">
    <property type="match status" value="2"/>
</dbReference>
<dbReference type="CDD" id="cd00060">
    <property type="entry name" value="FHA"/>
    <property type="match status" value="2"/>
</dbReference>
<dbReference type="EMBL" id="SMDR01000001">
    <property type="protein sequence ID" value="TNJ34613.1"/>
    <property type="molecule type" value="Genomic_DNA"/>
</dbReference>
<protein>
    <submittedName>
        <fullName evidence="3">FHA domain-containing protein</fullName>
    </submittedName>
</protein>
<gene>
    <name evidence="3" type="ORF">E1B00_02170</name>
</gene>
<dbReference type="RefSeq" id="WP_139445159.1">
    <property type="nucleotide sequence ID" value="NZ_SMDR01000001.1"/>
</dbReference>
<sequence length="291" mass="30899">MQLTFPNGEHANVALQGEVTVGSRGGNRVCLAGSGLAPHHASFLQDRRGLWLRVPADAHGVHLNARPVRRLAQLRPGDLVCLDKLRLVVRADEEPAIDRRIPTGQPAAMNEAQRVSAARVVLRGLSGQHFGRTYTLTEPRLLGRAGSADIRLDDAAVAERHAMIELHTDRVVLRALGNDSSLVNGVPVRDAVLSPGDQLAIDQHRFVLEAPGLPLRGQLNAAKPAVATHTQTMKAVRVPVAADPAPAPQPTPAPRGPAPRDPGSLWWLIAAATVLAAALTALLVYAPRIGG</sequence>
<dbReference type="SUPFAM" id="SSF49879">
    <property type="entry name" value="SMAD/FHA domain"/>
    <property type="match status" value="2"/>
</dbReference>
<dbReference type="OrthoDB" id="9815482at2"/>
<keyword evidence="1" id="KW-0472">Membrane</keyword>
<evidence type="ECO:0000256" key="1">
    <source>
        <dbReference type="SAM" id="Phobius"/>
    </source>
</evidence>
<evidence type="ECO:0000259" key="2">
    <source>
        <dbReference type="PROSITE" id="PS50006"/>
    </source>
</evidence>
<proteinExistence type="predicted"/>
<dbReference type="Proteomes" id="UP000305760">
    <property type="component" value="Unassembled WGS sequence"/>
</dbReference>
<organism evidence="3 4">
    <name type="scientific">Arenimonas terrae</name>
    <dbReference type="NCBI Taxonomy" id="2546226"/>
    <lineage>
        <taxon>Bacteria</taxon>
        <taxon>Pseudomonadati</taxon>
        <taxon>Pseudomonadota</taxon>
        <taxon>Gammaproteobacteria</taxon>
        <taxon>Lysobacterales</taxon>
        <taxon>Lysobacteraceae</taxon>
        <taxon>Arenimonas</taxon>
    </lineage>
</organism>
<dbReference type="Pfam" id="PF00498">
    <property type="entry name" value="FHA"/>
    <property type="match status" value="1"/>
</dbReference>
<comment type="caution">
    <text evidence="3">The sequence shown here is derived from an EMBL/GenBank/DDBJ whole genome shotgun (WGS) entry which is preliminary data.</text>
</comment>